<dbReference type="Gramene" id="MELO3C031822.2.1">
    <property type="protein sequence ID" value="MELO3C031822.2.1"/>
    <property type="gene ID" value="MELO3C031822.2"/>
</dbReference>
<sequence length="86" mass="9619">MRMVPKREYKDEKEEGEVRTRTSDRLRAVGITGSKKQLQIGIQTLSSSSDEKTENIRGEGSGSKRESPGTSKKRGRTEPPKEDVIV</sequence>
<protein>
    <submittedName>
        <fullName evidence="2">Uncharacterized protein</fullName>
    </submittedName>
</protein>
<evidence type="ECO:0000313" key="2">
    <source>
        <dbReference type="EnsemblPlants" id="MELO3C031822.2.1"/>
    </source>
</evidence>
<name>A0A9I9ECG4_CUCME</name>
<evidence type="ECO:0000256" key="1">
    <source>
        <dbReference type="SAM" id="MobiDB-lite"/>
    </source>
</evidence>
<feature type="compositionally biased region" description="Basic and acidic residues" evidence="1">
    <location>
        <begin position="49"/>
        <end position="67"/>
    </location>
</feature>
<feature type="compositionally biased region" description="Basic and acidic residues" evidence="1">
    <location>
        <begin position="1"/>
        <end position="27"/>
    </location>
</feature>
<accession>A0A9I9ECG4</accession>
<reference evidence="2" key="1">
    <citation type="submission" date="2023-03" db="UniProtKB">
        <authorList>
            <consortium name="EnsemblPlants"/>
        </authorList>
    </citation>
    <scope>IDENTIFICATION</scope>
</reference>
<dbReference type="EnsemblPlants" id="MELO3C031822.2.1">
    <property type="protein sequence ID" value="MELO3C031822.2.1"/>
    <property type="gene ID" value="MELO3C031822.2"/>
</dbReference>
<dbReference type="AlphaFoldDB" id="A0A9I9ECG4"/>
<organism evidence="2">
    <name type="scientific">Cucumis melo</name>
    <name type="common">Muskmelon</name>
    <dbReference type="NCBI Taxonomy" id="3656"/>
    <lineage>
        <taxon>Eukaryota</taxon>
        <taxon>Viridiplantae</taxon>
        <taxon>Streptophyta</taxon>
        <taxon>Embryophyta</taxon>
        <taxon>Tracheophyta</taxon>
        <taxon>Spermatophyta</taxon>
        <taxon>Magnoliopsida</taxon>
        <taxon>eudicotyledons</taxon>
        <taxon>Gunneridae</taxon>
        <taxon>Pentapetalae</taxon>
        <taxon>rosids</taxon>
        <taxon>fabids</taxon>
        <taxon>Cucurbitales</taxon>
        <taxon>Cucurbitaceae</taxon>
        <taxon>Benincaseae</taxon>
        <taxon>Cucumis</taxon>
    </lineage>
</organism>
<feature type="compositionally biased region" description="Polar residues" evidence="1">
    <location>
        <begin position="34"/>
        <end position="48"/>
    </location>
</feature>
<feature type="compositionally biased region" description="Basic and acidic residues" evidence="1">
    <location>
        <begin position="76"/>
        <end position="86"/>
    </location>
</feature>
<feature type="region of interest" description="Disordered" evidence="1">
    <location>
        <begin position="1"/>
        <end position="86"/>
    </location>
</feature>
<proteinExistence type="predicted"/>